<dbReference type="InterPro" id="IPR027098">
    <property type="entry name" value="Na_channel_b1/b3"/>
</dbReference>
<evidence type="ECO:0000256" key="11">
    <source>
        <dbReference type="ARBA" id="ARBA00022989"/>
    </source>
</evidence>
<dbReference type="STRING" id="62062.ENSHHUP00000042815"/>
<dbReference type="GO" id="GO:0043204">
    <property type="term" value="C:perikaryon"/>
    <property type="evidence" value="ECO:0007669"/>
    <property type="project" value="UniProtKB-SubCell"/>
</dbReference>
<keyword evidence="10" id="KW-0851">Voltage-gated channel</keyword>
<comment type="subunit">
    <text evidence="25">A voltage-gated sodium (Nav) channel consists of an ion-conducting pore-forming alpha subunit functional on its own that is regulated by one or more beta subunits. Forms homodimers and homotrimers. SCN3B is non-covalently associated with alpha subunits and induces the formation of alpha subunit oligomers, including trimers. Interacts with SCN5A/Nav1.5; regulatory subunit of SCN5A/Nav1.5. Interacts with SCN7A/Nav2.1; probable regulatory subunit of SCN7A/Nav2.1. Interacts with SCN10A; regulatory subunit of SCN10A/Nav1.8. Interacts with NFASC; probably involved in targeting the sodium channels to the nodes of Ranvier.</text>
</comment>
<keyword evidence="14 26" id="KW-0472">Membrane</keyword>
<keyword evidence="19" id="KW-0407">Ion channel</keyword>
<keyword evidence="18" id="KW-0966">Cell projection</keyword>
<dbReference type="Gene3D" id="2.60.40.10">
    <property type="entry name" value="Immunoglobulins"/>
    <property type="match status" value="1"/>
</dbReference>
<dbReference type="GO" id="GO:0044325">
    <property type="term" value="F:transmembrane transporter binding"/>
    <property type="evidence" value="ECO:0007669"/>
    <property type="project" value="TreeGrafter"/>
</dbReference>
<feature type="transmembrane region" description="Helical" evidence="26">
    <location>
        <begin position="167"/>
        <end position="188"/>
    </location>
</feature>
<keyword evidence="7" id="KW-1003">Cell membrane</keyword>
<evidence type="ECO:0000259" key="28">
    <source>
        <dbReference type="PROSITE" id="PS50835"/>
    </source>
</evidence>
<evidence type="ECO:0000256" key="1">
    <source>
        <dbReference type="ARBA" id="ARBA00004251"/>
    </source>
</evidence>
<dbReference type="FunFam" id="2.60.40.10:FF:000375">
    <property type="entry name" value="Sodium channel beta 1 subunit"/>
    <property type="match status" value="1"/>
</dbReference>
<keyword evidence="15" id="KW-1015">Disulfide bond</keyword>
<evidence type="ECO:0000256" key="27">
    <source>
        <dbReference type="SAM" id="SignalP"/>
    </source>
</evidence>
<evidence type="ECO:0000256" key="13">
    <source>
        <dbReference type="ARBA" id="ARBA00023065"/>
    </source>
</evidence>
<dbReference type="InterPro" id="IPR036179">
    <property type="entry name" value="Ig-like_dom_sf"/>
</dbReference>
<organism evidence="29 30">
    <name type="scientific">Hucho hucho</name>
    <name type="common">huchen</name>
    <dbReference type="NCBI Taxonomy" id="62062"/>
    <lineage>
        <taxon>Eukaryota</taxon>
        <taxon>Metazoa</taxon>
        <taxon>Chordata</taxon>
        <taxon>Craniata</taxon>
        <taxon>Vertebrata</taxon>
        <taxon>Euteleostomi</taxon>
        <taxon>Actinopterygii</taxon>
        <taxon>Neopterygii</taxon>
        <taxon>Teleostei</taxon>
        <taxon>Protacanthopterygii</taxon>
        <taxon>Salmoniformes</taxon>
        <taxon>Salmonidae</taxon>
        <taxon>Salmoninae</taxon>
        <taxon>Hucho</taxon>
    </lineage>
</organism>
<evidence type="ECO:0000256" key="16">
    <source>
        <dbReference type="ARBA" id="ARBA00023180"/>
    </source>
</evidence>
<evidence type="ECO:0000256" key="15">
    <source>
        <dbReference type="ARBA" id="ARBA00023157"/>
    </source>
</evidence>
<keyword evidence="30" id="KW-1185">Reference proteome</keyword>
<dbReference type="SUPFAM" id="SSF48726">
    <property type="entry name" value="Immunoglobulin"/>
    <property type="match status" value="1"/>
</dbReference>
<evidence type="ECO:0000256" key="20">
    <source>
        <dbReference type="ARBA" id="ARBA00023319"/>
    </source>
</evidence>
<dbReference type="PANTHER" id="PTHR10546:SF2">
    <property type="entry name" value="SODIUM CHANNEL SUBUNIT BETA-1"/>
    <property type="match status" value="1"/>
</dbReference>
<comment type="similarity">
    <text evidence="4">Belongs to the sodium channel auxiliary subunit SCN3B (TC 8.A.17) family.</text>
</comment>
<evidence type="ECO:0000256" key="12">
    <source>
        <dbReference type="ARBA" id="ARBA00023053"/>
    </source>
</evidence>
<evidence type="ECO:0000256" key="26">
    <source>
        <dbReference type="SAM" id="Phobius"/>
    </source>
</evidence>
<keyword evidence="9 27" id="KW-0732">Signal</keyword>
<reference evidence="29" key="3">
    <citation type="submission" date="2025-09" db="UniProtKB">
        <authorList>
            <consortium name="Ensembl"/>
        </authorList>
    </citation>
    <scope>IDENTIFICATION</scope>
</reference>
<comment type="subcellular location">
    <subcellularLocation>
        <location evidence="1">Cell membrane</location>
        <topology evidence="1">Single-pass type I membrane protein</topology>
    </subcellularLocation>
    <subcellularLocation>
        <location evidence="3">Cell projection</location>
        <location evidence="3">Axon</location>
    </subcellularLocation>
    <subcellularLocation>
        <location evidence="2">Perikaryon</location>
    </subcellularLocation>
</comment>
<dbReference type="GO" id="GO:0019871">
    <property type="term" value="F:sodium channel inhibitor activity"/>
    <property type="evidence" value="ECO:0007669"/>
    <property type="project" value="TreeGrafter"/>
</dbReference>
<dbReference type="AlphaFoldDB" id="A0A4W5MZM4"/>
<keyword evidence="6" id="KW-0894">Sodium channel</keyword>
<keyword evidence="12" id="KW-0915">Sodium</keyword>
<evidence type="ECO:0000256" key="14">
    <source>
        <dbReference type="ARBA" id="ARBA00023136"/>
    </source>
</evidence>
<keyword evidence="5" id="KW-0813">Transport</keyword>
<dbReference type="PROSITE" id="PS50835">
    <property type="entry name" value="IG_LIKE"/>
    <property type="match status" value="1"/>
</dbReference>
<evidence type="ECO:0000256" key="3">
    <source>
        <dbReference type="ARBA" id="ARBA00004489"/>
    </source>
</evidence>
<evidence type="ECO:0000256" key="6">
    <source>
        <dbReference type="ARBA" id="ARBA00022461"/>
    </source>
</evidence>
<evidence type="ECO:0000256" key="21">
    <source>
        <dbReference type="ARBA" id="ARBA00024210"/>
    </source>
</evidence>
<dbReference type="InterPro" id="IPR013106">
    <property type="entry name" value="Ig_V-set"/>
</dbReference>
<evidence type="ECO:0000256" key="7">
    <source>
        <dbReference type="ARBA" id="ARBA00022475"/>
    </source>
</evidence>
<dbReference type="Ensembl" id="ENSHHUT00000044432.1">
    <property type="protein sequence ID" value="ENSHHUP00000042815.1"/>
    <property type="gene ID" value="ENSHHUG00000026337.1"/>
</dbReference>
<keyword evidence="11 26" id="KW-1133">Transmembrane helix</keyword>
<evidence type="ECO:0000256" key="17">
    <source>
        <dbReference type="ARBA" id="ARBA00023201"/>
    </source>
</evidence>
<sequence>MVTDIQPWFIFQVTFHLTACAMCILSPHLITVDSDTDAVVNEGFKLGCISCKRRGEVPAEATVEWSFMPKGESEFTKIYSYEDLTSDISDERFYERLDWNGSKKTKDLQEGSIYIRNVTWNDTGTYRCIFNRTLIFTSFKFHNDTTKIVHLNVVPRRKALASILSEVMMYVTIIGLQVWLVVEMIYCYRKISVQGEEALRESAAEYLAIASESKENCAMVVVTE</sequence>
<keyword evidence="8 26" id="KW-0812">Transmembrane</keyword>
<dbReference type="InterPro" id="IPR007110">
    <property type="entry name" value="Ig-like_dom"/>
</dbReference>
<evidence type="ECO:0000256" key="2">
    <source>
        <dbReference type="ARBA" id="ARBA00004484"/>
    </source>
</evidence>
<evidence type="ECO:0000256" key="23">
    <source>
        <dbReference type="ARBA" id="ARBA00045714"/>
    </source>
</evidence>
<evidence type="ECO:0000256" key="22">
    <source>
        <dbReference type="ARBA" id="ARBA00044530"/>
    </source>
</evidence>
<feature type="chain" id="PRO_5021271170" description="Sodium channel regulatory subunit beta-1" evidence="27">
    <location>
        <begin position="21"/>
        <end position="224"/>
    </location>
</feature>
<evidence type="ECO:0000256" key="8">
    <source>
        <dbReference type="ARBA" id="ARBA00022692"/>
    </source>
</evidence>
<name>A0A4W5MZM4_9TELE</name>
<evidence type="ECO:0000256" key="19">
    <source>
        <dbReference type="ARBA" id="ARBA00023303"/>
    </source>
</evidence>
<evidence type="ECO:0000256" key="18">
    <source>
        <dbReference type="ARBA" id="ARBA00023273"/>
    </source>
</evidence>
<keyword evidence="17" id="KW-0739">Sodium transport</keyword>
<comment type="similarity">
    <text evidence="21">Belongs to the sodium channel auxiliary subunit SCN1B (TC 8.A.17) family.</text>
</comment>
<proteinExistence type="inferred from homology"/>
<protein>
    <recommendedName>
        <fullName evidence="24">Sodium channel regulatory subunit beta-1</fullName>
    </recommendedName>
    <alternativeName>
        <fullName evidence="22">Sodium channel regulatory subunit beta-3</fullName>
    </alternativeName>
</protein>
<dbReference type="GO" id="GO:0086091">
    <property type="term" value="P:regulation of heart rate by cardiac conduction"/>
    <property type="evidence" value="ECO:0007669"/>
    <property type="project" value="TreeGrafter"/>
</dbReference>
<dbReference type="Pfam" id="PF07686">
    <property type="entry name" value="V-set"/>
    <property type="match status" value="1"/>
</dbReference>
<keyword evidence="13" id="KW-0406">Ion transport</keyword>
<dbReference type="GeneTree" id="ENSGT00390000018560"/>
<evidence type="ECO:0000256" key="25">
    <source>
        <dbReference type="ARBA" id="ARBA00049669"/>
    </source>
</evidence>
<comment type="function">
    <text evidence="23">Regulatory subunit of multiple voltage-gated sodium (Nav) channels directly mediating the depolarization of excitable membranes. Navs, also called VGSCs (voltage-gated sodium channels) or VDSCs (voltage-dependent sodium channels), operate by switching between closed and open conformations depending on the voltage difference across the membrane. In the open conformation they allow Na(+) ions to selectively pass through the pore, along their electrochemical gradient. The influx of Na+ ions provokes membrane depolarization, initiating the propagation of electrical signals throughout cells and tissues. The accessory beta subunits participate in localization and functional modulation of the Nav channels. Modulates the activity of SCN1A/Nav1.1, SCN2A/Nav1.2, SCN3A/Nav1.3, SCN4A/Nav1.4, SCN5A/Nav1.5, SCN8A/Nav1.6, SCN9A/Nav1.7 and SCN10A/Nav1.8.</text>
</comment>
<dbReference type="Proteomes" id="UP000314982">
    <property type="component" value="Unassembled WGS sequence"/>
</dbReference>
<evidence type="ECO:0000256" key="24">
    <source>
        <dbReference type="ARBA" id="ARBA00047180"/>
    </source>
</evidence>
<dbReference type="GO" id="GO:0030424">
    <property type="term" value="C:axon"/>
    <property type="evidence" value="ECO:0007669"/>
    <property type="project" value="UniProtKB-SubCell"/>
</dbReference>
<evidence type="ECO:0000313" key="30">
    <source>
        <dbReference type="Proteomes" id="UP000314982"/>
    </source>
</evidence>
<evidence type="ECO:0000256" key="4">
    <source>
        <dbReference type="ARBA" id="ARBA00010404"/>
    </source>
</evidence>
<evidence type="ECO:0000313" key="29">
    <source>
        <dbReference type="Ensembl" id="ENSHHUP00000042815.1"/>
    </source>
</evidence>
<dbReference type="GO" id="GO:0086002">
    <property type="term" value="P:cardiac muscle cell action potential involved in contraction"/>
    <property type="evidence" value="ECO:0007669"/>
    <property type="project" value="TreeGrafter"/>
</dbReference>
<reference evidence="30" key="1">
    <citation type="submission" date="2018-06" db="EMBL/GenBank/DDBJ databases">
        <title>Genome assembly of Danube salmon.</title>
        <authorList>
            <person name="Macqueen D.J."/>
            <person name="Gundappa M.K."/>
        </authorList>
    </citation>
    <scope>NUCLEOTIDE SEQUENCE [LARGE SCALE GENOMIC DNA]</scope>
</reference>
<evidence type="ECO:0000256" key="5">
    <source>
        <dbReference type="ARBA" id="ARBA00022448"/>
    </source>
</evidence>
<feature type="domain" description="Ig-like" evidence="28">
    <location>
        <begin position="27"/>
        <end position="128"/>
    </location>
</feature>
<dbReference type="PANTHER" id="PTHR10546">
    <property type="entry name" value="SODIUM CHANNEL SUBUNIT BETA-1 AND 3"/>
    <property type="match status" value="1"/>
</dbReference>
<evidence type="ECO:0000256" key="10">
    <source>
        <dbReference type="ARBA" id="ARBA00022882"/>
    </source>
</evidence>
<accession>A0A4W5MZM4</accession>
<dbReference type="InterPro" id="IPR013783">
    <property type="entry name" value="Ig-like_fold"/>
</dbReference>
<feature type="signal peptide" evidence="27">
    <location>
        <begin position="1"/>
        <end position="20"/>
    </location>
</feature>
<dbReference type="GO" id="GO:0001518">
    <property type="term" value="C:voltage-gated sodium channel complex"/>
    <property type="evidence" value="ECO:0007669"/>
    <property type="project" value="InterPro"/>
</dbReference>
<keyword evidence="20" id="KW-0393">Immunoglobulin domain</keyword>
<evidence type="ECO:0000256" key="9">
    <source>
        <dbReference type="ARBA" id="ARBA00022729"/>
    </source>
</evidence>
<dbReference type="GO" id="GO:0005272">
    <property type="term" value="F:sodium channel activity"/>
    <property type="evidence" value="ECO:0007669"/>
    <property type="project" value="UniProtKB-KW"/>
</dbReference>
<reference evidence="29" key="2">
    <citation type="submission" date="2025-08" db="UniProtKB">
        <authorList>
            <consortium name="Ensembl"/>
        </authorList>
    </citation>
    <scope>IDENTIFICATION</scope>
</reference>
<keyword evidence="16" id="KW-0325">Glycoprotein</keyword>